<keyword evidence="12" id="KW-0832">Ubl conjugation</keyword>
<evidence type="ECO:0000313" key="26">
    <source>
        <dbReference type="Proteomes" id="UP000177190"/>
    </source>
</evidence>
<name>A0A1G2HRC0_9BACT</name>
<evidence type="ECO:0000256" key="19">
    <source>
        <dbReference type="ARBA" id="ARBA00044678"/>
    </source>
</evidence>
<dbReference type="SUPFAM" id="SSF81301">
    <property type="entry name" value="Nucleotidyltransferase"/>
    <property type="match status" value="1"/>
</dbReference>
<dbReference type="InterPro" id="IPR043519">
    <property type="entry name" value="NT_sf"/>
</dbReference>
<dbReference type="Gene3D" id="3.20.20.140">
    <property type="entry name" value="Metal-dependent hydrolases"/>
    <property type="match status" value="1"/>
</dbReference>
<dbReference type="AlphaFoldDB" id="A0A1G2HRC0"/>
<evidence type="ECO:0000256" key="5">
    <source>
        <dbReference type="ARBA" id="ARBA00020020"/>
    </source>
</evidence>
<comment type="catalytic activity">
    <reaction evidence="19">
        <text>a 5'-end 2'-deoxyribose-2'-deoxyribonucleotide-DNA = (2E,4S)-4-hydroxypenten-2-al-5-phosphate + a 5'-end 5'-phospho-2'-deoxyribonucleoside-DNA + H(+)</text>
        <dbReference type="Rhea" id="RHEA:76255"/>
        <dbReference type="Rhea" id="RHEA-COMP:13180"/>
        <dbReference type="Rhea" id="RHEA-COMP:18657"/>
        <dbReference type="ChEBI" id="CHEBI:15378"/>
        <dbReference type="ChEBI" id="CHEBI:136412"/>
        <dbReference type="ChEBI" id="CHEBI:195194"/>
        <dbReference type="ChEBI" id="CHEBI:195195"/>
    </reaction>
</comment>
<dbReference type="InterPro" id="IPR003141">
    <property type="entry name" value="Pol/His_phosphatase_N"/>
</dbReference>
<dbReference type="InterPro" id="IPR037160">
    <property type="entry name" value="DNA_Pol_thumb_sf"/>
</dbReference>
<dbReference type="GO" id="GO:0140078">
    <property type="term" value="F:class I DNA-(apurinic or apyrimidinic site) endonuclease activity"/>
    <property type="evidence" value="ECO:0007669"/>
    <property type="project" value="UniProtKB-EC"/>
</dbReference>
<dbReference type="Gene3D" id="3.30.210.10">
    <property type="entry name" value="DNA polymerase, thumb domain"/>
    <property type="match status" value="1"/>
</dbReference>
<dbReference type="EC" id="4.2.99.18" evidence="4"/>
<dbReference type="PANTHER" id="PTHR36928:SF1">
    <property type="entry name" value="PHOSPHATASE YCDX-RELATED"/>
    <property type="match status" value="1"/>
</dbReference>
<dbReference type="SMART" id="SM00278">
    <property type="entry name" value="HhH1"/>
    <property type="match status" value="2"/>
</dbReference>
<dbReference type="InterPro" id="IPR029398">
    <property type="entry name" value="PolB_thumb"/>
</dbReference>
<evidence type="ECO:0000256" key="8">
    <source>
        <dbReference type="ARBA" id="ARBA00022679"/>
    </source>
</evidence>
<dbReference type="GO" id="GO:0008270">
    <property type="term" value="F:zinc ion binding"/>
    <property type="evidence" value="ECO:0007669"/>
    <property type="project" value="TreeGrafter"/>
</dbReference>
<accession>A0A1G2HRC0</accession>
<evidence type="ECO:0000256" key="11">
    <source>
        <dbReference type="ARBA" id="ARBA00022763"/>
    </source>
</evidence>
<dbReference type="PRINTS" id="PR00870">
    <property type="entry name" value="DNAPOLXBETA"/>
</dbReference>
<dbReference type="Pfam" id="PF14520">
    <property type="entry name" value="HHH_5"/>
    <property type="match status" value="1"/>
</dbReference>
<dbReference type="PIRSF" id="PIRSF005047">
    <property type="entry name" value="UCP005047_YshC"/>
    <property type="match status" value="1"/>
</dbReference>
<dbReference type="InterPro" id="IPR002054">
    <property type="entry name" value="DNA-dir_DNA_pol_X"/>
</dbReference>
<evidence type="ECO:0000256" key="1">
    <source>
        <dbReference type="ARBA" id="ARBA00001946"/>
    </source>
</evidence>
<evidence type="ECO:0000256" key="10">
    <source>
        <dbReference type="ARBA" id="ARBA00022705"/>
    </source>
</evidence>
<feature type="domain" description="Polymerase/histidinol phosphatase N-terminal" evidence="23">
    <location>
        <begin position="339"/>
        <end position="422"/>
    </location>
</feature>
<dbReference type="InterPro" id="IPR027421">
    <property type="entry name" value="DNA_pol_lamdba_lyase_dom_sf"/>
</dbReference>
<comment type="catalytic activity">
    <reaction evidence="18">
        <text>2'-deoxyribonucleotide-(2'-deoxyribose 5'-phosphate)-2'-deoxyribonucleotide-DNA = a 3'-end 2'-deoxyribonucleotide-(2,3-dehydro-2,3-deoxyribose 5'-phosphate)-DNA + a 5'-end 5'-phospho-2'-deoxyribonucleoside-DNA + H(+)</text>
        <dbReference type="Rhea" id="RHEA:66592"/>
        <dbReference type="Rhea" id="RHEA-COMP:13180"/>
        <dbReference type="Rhea" id="RHEA-COMP:16897"/>
        <dbReference type="Rhea" id="RHEA-COMP:17067"/>
        <dbReference type="ChEBI" id="CHEBI:15378"/>
        <dbReference type="ChEBI" id="CHEBI:136412"/>
        <dbReference type="ChEBI" id="CHEBI:157695"/>
        <dbReference type="ChEBI" id="CHEBI:167181"/>
        <dbReference type="EC" id="4.2.99.18"/>
    </reaction>
</comment>
<dbReference type="SUPFAM" id="SSF89550">
    <property type="entry name" value="PHP domain-like"/>
    <property type="match status" value="1"/>
</dbReference>
<evidence type="ECO:0000256" key="6">
    <source>
        <dbReference type="ARBA" id="ARBA00022481"/>
    </source>
</evidence>
<evidence type="ECO:0000256" key="15">
    <source>
        <dbReference type="ARBA" id="ARBA00023204"/>
    </source>
</evidence>
<keyword evidence="6" id="KW-0488">Methylation</keyword>
<evidence type="ECO:0000256" key="2">
    <source>
        <dbReference type="ARBA" id="ARBA00004496"/>
    </source>
</evidence>
<keyword evidence="13" id="KW-0239">DNA-directed DNA polymerase</keyword>
<dbReference type="GO" id="GO:0005829">
    <property type="term" value="C:cytosol"/>
    <property type="evidence" value="ECO:0007669"/>
    <property type="project" value="TreeGrafter"/>
</dbReference>
<keyword evidence="7" id="KW-0237">DNA synthesis</keyword>
<dbReference type="GO" id="GO:0003677">
    <property type="term" value="F:DNA binding"/>
    <property type="evidence" value="ECO:0007669"/>
    <property type="project" value="InterPro"/>
</dbReference>
<evidence type="ECO:0000256" key="20">
    <source>
        <dbReference type="ARBA" id="ARBA00045548"/>
    </source>
</evidence>
<dbReference type="InterPro" id="IPR004013">
    <property type="entry name" value="PHP_dom"/>
</dbReference>
<dbReference type="EC" id="2.7.7.7" evidence="3"/>
<dbReference type="CDD" id="cd07436">
    <property type="entry name" value="PHP_PolX"/>
    <property type="match status" value="1"/>
</dbReference>
<dbReference type="Pfam" id="PF14791">
    <property type="entry name" value="DNA_pol_B_thumb"/>
    <property type="match status" value="1"/>
</dbReference>
<evidence type="ECO:0000256" key="12">
    <source>
        <dbReference type="ARBA" id="ARBA00022843"/>
    </source>
</evidence>
<dbReference type="Gene3D" id="3.30.460.10">
    <property type="entry name" value="Beta Polymerase, domain 2"/>
    <property type="match status" value="1"/>
</dbReference>
<dbReference type="STRING" id="1802200.A2812_00785"/>
<evidence type="ECO:0000256" key="14">
    <source>
        <dbReference type="ARBA" id="ARBA00023053"/>
    </source>
</evidence>
<dbReference type="InterPro" id="IPR003583">
    <property type="entry name" value="Hlx-hairpin-Hlx_DNA-bd_motif"/>
</dbReference>
<evidence type="ECO:0000256" key="7">
    <source>
        <dbReference type="ARBA" id="ARBA00022634"/>
    </source>
</evidence>
<dbReference type="SMART" id="SM00481">
    <property type="entry name" value="POLIIIAc"/>
    <property type="match status" value="1"/>
</dbReference>
<dbReference type="Gene3D" id="1.10.150.20">
    <property type="entry name" value="5' to 3' exonuclease, C-terminal subdomain"/>
    <property type="match status" value="1"/>
</dbReference>
<dbReference type="EMBL" id="MHOM01000013">
    <property type="protein sequence ID" value="OGZ65086.1"/>
    <property type="molecule type" value="Genomic_DNA"/>
</dbReference>
<evidence type="ECO:0000256" key="18">
    <source>
        <dbReference type="ARBA" id="ARBA00044632"/>
    </source>
</evidence>
<dbReference type="InterPro" id="IPR010996">
    <property type="entry name" value="HHH_MUS81"/>
</dbReference>
<dbReference type="InterPro" id="IPR022311">
    <property type="entry name" value="PolX-like"/>
</dbReference>
<dbReference type="Pfam" id="PF02811">
    <property type="entry name" value="PHP"/>
    <property type="match status" value="1"/>
</dbReference>
<evidence type="ECO:0000256" key="3">
    <source>
        <dbReference type="ARBA" id="ARBA00012417"/>
    </source>
</evidence>
<evidence type="ECO:0000256" key="16">
    <source>
        <dbReference type="ARBA" id="ARBA00035717"/>
    </source>
</evidence>
<dbReference type="InterPro" id="IPR047967">
    <property type="entry name" value="PolX_PHP"/>
</dbReference>
<dbReference type="SUPFAM" id="SSF158702">
    <property type="entry name" value="Sec63 N-terminal domain-like"/>
    <property type="match status" value="1"/>
</dbReference>
<evidence type="ECO:0000256" key="4">
    <source>
        <dbReference type="ARBA" id="ARBA00012720"/>
    </source>
</evidence>
<dbReference type="PANTHER" id="PTHR36928">
    <property type="entry name" value="PHOSPHATASE YCDX-RELATED"/>
    <property type="match status" value="1"/>
</dbReference>
<keyword evidence="10" id="KW-0235">DNA replication</keyword>
<evidence type="ECO:0000259" key="22">
    <source>
        <dbReference type="SMART" id="SM00278"/>
    </source>
</evidence>
<dbReference type="GO" id="GO:0006281">
    <property type="term" value="P:DNA repair"/>
    <property type="evidence" value="ECO:0007669"/>
    <property type="project" value="UniProtKB-KW"/>
</dbReference>
<keyword evidence="9" id="KW-0548">Nucleotidyltransferase</keyword>
<keyword evidence="8" id="KW-0808">Transferase</keyword>
<organism evidence="25 26">
    <name type="scientific">Candidatus Staskawiczbacteria bacterium RIFCSPHIGHO2_01_FULL_36_16</name>
    <dbReference type="NCBI Taxonomy" id="1802200"/>
    <lineage>
        <taxon>Bacteria</taxon>
        <taxon>Candidatus Staskawicziibacteriota</taxon>
    </lineage>
</organism>
<comment type="function">
    <text evidence="20">Repair polymerase that plays a key role in base-excision repair. During this process, the damaged base is excised by specific DNA glycosylases, the DNA backbone is nicked at the abasic site by an apurinic/apyrimidic (AP) endonuclease, and POLB removes 5'-deoxyribose-phosphate from the preincised AP site acting as a 5'-deoxyribose-phosphate lyase (5'-dRP lyase); through its DNA polymerase activity, it adds one nucleotide to the 3' end of the arising single-nucleotide gap. Conducts 'gap-filling' DNA synthesis in a stepwise distributive fashion rather than in a processive fashion as for other DNA polymerases. It is also able to cleave sugar-phosphate bonds 3' to an intact AP site, acting as an AP lyase.</text>
</comment>
<dbReference type="CDD" id="cd00141">
    <property type="entry name" value="NT_POLXc"/>
    <property type="match status" value="1"/>
</dbReference>
<feature type="domain" description="DNA-directed DNA polymerase X" evidence="24">
    <location>
        <begin position="1"/>
        <end position="315"/>
    </location>
</feature>
<dbReference type="Pfam" id="PF14716">
    <property type="entry name" value="HHH_8"/>
    <property type="match status" value="1"/>
</dbReference>
<feature type="domain" description="Helix-hairpin-helix DNA-binding motif class 1" evidence="22">
    <location>
        <begin position="93"/>
        <end position="112"/>
    </location>
</feature>
<dbReference type="Proteomes" id="UP000177190">
    <property type="component" value="Unassembled WGS sequence"/>
</dbReference>
<dbReference type="GO" id="GO:0003887">
    <property type="term" value="F:DNA-directed DNA polymerase activity"/>
    <property type="evidence" value="ECO:0007669"/>
    <property type="project" value="UniProtKB-KW"/>
</dbReference>
<comment type="subcellular location">
    <subcellularLocation>
        <location evidence="2">Cytoplasm</location>
    </subcellularLocation>
</comment>
<feature type="domain" description="Helix-hairpin-helix DNA-binding motif class 1" evidence="22">
    <location>
        <begin position="53"/>
        <end position="72"/>
    </location>
</feature>
<evidence type="ECO:0000256" key="13">
    <source>
        <dbReference type="ARBA" id="ARBA00022932"/>
    </source>
</evidence>
<evidence type="ECO:0000256" key="17">
    <source>
        <dbReference type="ARBA" id="ARBA00035726"/>
    </source>
</evidence>
<dbReference type="NCBIfam" id="NF006375">
    <property type="entry name" value="PRK08609.1"/>
    <property type="match status" value="1"/>
</dbReference>
<gene>
    <name evidence="25" type="ORF">A2812_00785</name>
</gene>
<dbReference type="SMART" id="SM00483">
    <property type="entry name" value="POLXc"/>
    <property type="match status" value="1"/>
</dbReference>
<dbReference type="InterPro" id="IPR050243">
    <property type="entry name" value="PHP_phosphatase"/>
</dbReference>
<keyword evidence="11" id="KW-0227">DNA damage</keyword>
<dbReference type="InterPro" id="IPR016195">
    <property type="entry name" value="Pol/histidinol_Pase-like"/>
</dbReference>
<dbReference type="FunFam" id="3.20.20.140:FF:000047">
    <property type="entry name" value="PHP domain-containing protein"/>
    <property type="match status" value="1"/>
</dbReference>
<evidence type="ECO:0000259" key="24">
    <source>
        <dbReference type="SMART" id="SM00483"/>
    </source>
</evidence>
<comment type="caution">
    <text evidence="25">The sequence shown here is derived from an EMBL/GenBank/DDBJ whole genome shotgun (WGS) entry which is preliminary data.</text>
</comment>
<evidence type="ECO:0000313" key="25">
    <source>
        <dbReference type="EMBL" id="OGZ65086.1"/>
    </source>
</evidence>
<keyword evidence="14" id="KW-0915">Sodium</keyword>
<reference evidence="25 26" key="1">
    <citation type="journal article" date="2016" name="Nat. Commun.">
        <title>Thousands of microbial genomes shed light on interconnected biogeochemical processes in an aquifer system.</title>
        <authorList>
            <person name="Anantharaman K."/>
            <person name="Brown C.T."/>
            <person name="Hug L.A."/>
            <person name="Sharon I."/>
            <person name="Castelle C.J."/>
            <person name="Probst A.J."/>
            <person name="Thomas B.C."/>
            <person name="Singh A."/>
            <person name="Wilkins M.J."/>
            <person name="Karaoz U."/>
            <person name="Brodie E.L."/>
            <person name="Williams K.H."/>
            <person name="Hubbard S.S."/>
            <person name="Banfield J.F."/>
        </authorList>
    </citation>
    <scope>NUCLEOTIDE SEQUENCE [LARGE SCALE GENOMIC DNA]</scope>
</reference>
<dbReference type="Gene3D" id="1.10.150.110">
    <property type="entry name" value="DNA polymerase beta, N-terminal domain-like"/>
    <property type="match status" value="1"/>
</dbReference>
<evidence type="ECO:0000256" key="9">
    <source>
        <dbReference type="ARBA" id="ARBA00022695"/>
    </source>
</evidence>
<evidence type="ECO:0000259" key="23">
    <source>
        <dbReference type="SMART" id="SM00481"/>
    </source>
</evidence>
<comment type="catalytic activity">
    <reaction evidence="21">
        <text>DNA(n) + a 2'-deoxyribonucleoside 5'-triphosphate = DNA(n+1) + diphosphate</text>
        <dbReference type="Rhea" id="RHEA:22508"/>
        <dbReference type="Rhea" id="RHEA-COMP:17339"/>
        <dbReference type="Rhea" id="RHEA-COMP:17340"/>
        <dbReference type="ChEBI" id="CHEBI:33019"/>
        <dbReference type="ChEBI" id="CHEBI:61560"/>
        <dbReference type="ChEBI" id="CHEBI:173112"/>
        <dbReference type="EC" id="2.7.7.7"/>
    </reaction>
</comment>
<sequence length="573" mass="64692">MKNQEIAKIFQSLANFLESEGVAFKPYAYQRAALSLDTLNEDVGEIYKKGGVKALLEISGIGKAMADHIEEYLKTGKIKHYENYKKKLPIKIDELVRVEGMGFKKAKILYQKLGIKNLKDLEKAAKAHKIAPLFGFGEKTEKNILQGLEFLKRDKGRFLLGKILPTARNVVEKLKNLKEVEKISLAGSVRRRKETIGDVDILVVSDKPSKIMDFFVKLEGVEKVWARGPTKSSVRMKDGFDIDIRIVPQKSYGSALQYFTGNKDHNVATRRIAMSKGLKLSEYGVFFGKKQIAGRTEKEVYEAIGLPYIEPELRENEGEIEAALKGELPKVVELKDIKGDLHCHTAASDGQNSIEEIVRKAEEFGYEYIGISEHTGSLAIAGGLDGKRLLAQHEQIEKIRKKFKSRGSKIVILHGCEVNIIANGNLDIKDEVLSKLDYVIASVHSSMKMPKVEMTKRLIKAMKNPNVDIIGHPTTRMIGKRDEIQLDFDKILEVAKETGTILEINAQPIRLDLRDIYIRRAKNEGVKMIINTDAHQKEQLNLMEYGVSMARRGWAEKKDIINTLPVEKLLEYF</sequence>
<dbReference type="SUPFAM" id="SSF47802">
    <property type="entry name" value="DNA polymerase beta, N-terminal domain-like"/>
    <property type="match status" value="1"/>
</dbReference>
<keyword evidence="15" id="KW-0234">DNA repair</keyword>
<proteinExistence type="predicted"/>
<dbReference type="InterPro" id="IPR002008">
    <property type="entry name" value="DNA_pol_X_beta-like"/>
</dbReference>
<evidence type="ECO:0000256" key="21">
    <source>
        <dbReference type="ARBA" id="ARBA00049244"/>
    </source>
</evidence>
<protein>
    <recommendedName>
        <fullName evidence="5">DNA polymerase beta</fullName>
        <ecNumber evidence="3">2.7.7.7</ecNumber>
        <ecNumber evidence="4">4.2.99.18</ecNumber>
    </recommendedName>
    <alternativeName>
        <fullName evidence="16">5'-deoxyribose-phosphate lyase</fullName>
    </alternativeName>
    <alternativeName>
        <fullName evidence="17">AP lyase</fullName>
    </alternativeName>
</protein>
<dbReference type="GO" id="GO:0042578">
    <property type="term" value="F:phosphoric ester hydrolase activity"/>
    <property type="evidence" value="ECO:0007669"/>
    <property type="project" value="TreeGrafter"/>
</dbReference>
<comment type="cofactor">
    <cofactor evidence="1">
        <name>Mg(2+)</name>
        <dbReference type="ChEBI" id="CHEBI:18420"/>
    </cofactor>
</comment>